<feature type="domain" description="DUF7082" evidence="2">
    <location>
        <begin position="24"/>
        <end position="176"/>
    </location>
</feature>
<name>A0AA38RGT6_9PEZI</name>
<organism evidence="3 4">
    <name type="scientific">Pleurostoma richardsiae</name>
    <dbReference type="NCBI Taxonomy" id="41990"/>
    <lineage>
        <taxon>Eukaryota</taxon>
        <taxon>Fungi</taxon>
        <taxon>Dikarya</taxon>
        <taxon>Ascomycota</taxon>
        <taxon>Pezizomycotina</taxon>
        <taxon>Sordariomycetes</taxon>
        <taxon>Sordariomycetidae</taxon>
        <taxon>Calosphaeriales</taxon>
        <taxon>Pleurostomataceae</taxon>
        <taxon>Pleurostoma</taxon>
    </lineage>
</organism>
<dbReference type="Proteomes" id="UP001174694">
    <property type="component" value="Unassembled WGS sequence"/>
</dbReference>
<evidence type="ECO:0000259" key="2">
    <source>
        <dbReference type="Pfam" id="PF23305"/>
    </source>
</evidence>
<gene>
    <name evidence="3" type="ORF">NKR23_g8978</name>
</gene>
<dbReference type="InterPro" id="IPR055509">
    <property type="entry name" value="DUF7082"/>
</dbReference>
<feature type="region of interest" description="Disordered" evidence="1">
    <location>
        <begin position="290"/>
        <end position="333"/>
    </location>
</feature>
<feature type="compositionally biased region" description="Basic and acidic residues" evidence="1">
    <location>
        <begin position="321"/>
        <end position="333"/>
    </location>
</feature>
<keyword evidence="4" id="KW-1185">Reference proteome</keyword>
<dbReference type="EMBL" id="JANBVO010000033">
    <property type="protein sequence ID" value="KAJ9137695.1"/>
    <property type="molecule type" value="Genomic_DNA"/>
</dbReference>
<dbReference type="GO" id="GO:0005634">
    <property type="term" value="C:nucleus"/>
    <property type="evidence" value="ECO:0007669"/>
    <property type="project" value="TreeGrafter"/>
</dbReference>
<dbReference type="AlphaFoldDB" id="A0AA38RGT6"/>
<proteinExistence type="predicted"/>
<evidence type="ECO:0000313" key="4">
    <source>
        <dbReference type="Proteomes" id="UP001174694"/>
    </source>
</evidence>
<reference evidence="3" key="1">
    <citation type="submission" date="2022-07" db="EMBL/GenBank/DDBJ databases">
        <title>Fungi with potential for degradation of polypropylene.</title>
        <authorList>
            <person name="Gostincar C."/>
        </authorList>
    </citation>
    <scope>NUCLEOTIDE SEQUENCE</scope>
    <source>
        <strain evidence="3">EXF-13308</strain>
    </source>
</reference>
<accession>A0AA38RGT6</accession>
<dbReference type="Pfam" id="PF23305">
    <property type="entry name" value="DUF7082"/>
    <property type="match status" value="1"/>
</dbReference>
<sequence>MSELVSGRNISDSRGTPLPVSQKKVRLCVVDDLDSMAYGWTPQELNQKRRIVMFEGTQTADVLTVSFRAATVADQLPSGIFVSCIWWADKRACFLTSADTVRLLEGLLQISYTKGEKDRMRSLFQSFRPHTVSKNERKTHDFFRVLRSFGEPKPYHSARPTKLLRWKDLTRVLRELVDLHEVSGPPTQMTNTMISRTPRTRRRAAVLAAESALANPHSPFNVLVSPPSWSSLSTRGHQTRTLPPVGLPRPQTMCTGVEGLTGYYYYGVPAGHAAGSVTGQLSRYDCYSYSSHDAPPPRSHGASRPYGMEGAADAGGSGRSAGREYLENVRRDH</sequence>
<evidence type="ECO:0000256" key="1">
    <source>
        <dbReference type="SAM" id="MobiDB-lite"/>
    </source>
</evidence>
<comment type="caution">
    <text evidence="3">The sequence shown here is derived from an EMBL/GenBank/DDBJ whole genome shotgun (WGS) entry which is preliminary data.</text>
</comment>
<dbReference type="PANTHER" id="PTHR39463:SF1">
    <property type="entry name" value="MEDUSA"/>
    <property type="match status" value="1"/>
</dbReference>
<evidence type="ECO:0000313" key="3">
    <source>
        <dbReference type="EMBL" id="KAJ9137695.1"/>
    </source>
</evidence>
<dbReference type="PANTHER" id="PTHR39463">
    <property type="entry name" value="MEDUSA"/>
    <property type="match status" value="1"/>
</dbReference>
<protein>
    <recommendedName>
        <fullName evidence="2">DUF7082 domain-containing protein</fullName>
    </recommendedName>
</protein>